<dbReference type="PANTHER" id="PTHR43649">
    <property type="entry name" value="ARABINOSE-BINDING PROTEIN-RELATED"/>
    <property type="match status" value="1"/>
</dbReference>
<gene>
    <name evidence="3" type="ORF">DXD79_03625</name>
</gene>
<evidence type="ECO:0000313" key="4">
    <source>
        <dbReference type="Proteomes" id="UP000263014"/>
    </source>
</evidence>
<keyword evidence="1 2" id="KW-0732">Signal</keyword>
<dbReference type="PROSITE" id="PS51257">
    <property type="entry name" value="PROKAR_LIPOPROTEIN"/>
    <property type="match status" value="1"/>
</dbReference>
<comment type="caution">
    <text evidence="3">The sequence shown here is derived from an EMBL/GenBank/DDBJ whole genome shotgun (WGS) entry which is preliminary data.</text>
</comment>
<dbReference type="InterPro" id="IPR050490">
    <property type="entry name" value="Bact_solute-bd_prot1"/>
</dbReference>
<dbReference type="Proteomes" id="UP000263014">
    <property type="component" value="Unassembled WGS sequence"/>
</dbReference>
<accession>A0A374PFB9</accession>
<dbReference type="SUPFAM" id="SSF55816">
    <property type="entry name" value="5'-nucleotidase (syn. UDP-sugar hydrolase), C-terminal domain"/>
    <property type="match status" value="1"/>
</dbReference>
<evidence type="ECO:0000313" key="3">
    <source>
        <dbReference type="EMBL" id="RGJ08487.1"/>
    </source>
</evidence>
<dbReference type="Gene3D" id="3.40.190.10">
    <property type="entry name" value="Periplasmic binding protein-like II"/>
    <property type="match status" value="2"/>
</dbReference>
<sequence length="607" mass="67758">MGKYKRGMIMGFLVFAAAAGCVGCGSRTVQADNHIKVSLYDFNLLGEYTDYVEAQVPDAEIEWSVGKNTLNFYTYLQKHDDLPDIMTSRRFSVLDAQTLKDSLLDLSETDLASSYHSVYLDKYRNEEGTVNWLPAPGIFDNLVVNKALFDQYQIPLPTDYDSFVEACLAFEENGIRGFVSDYAYDYTSMEIIQGLSIEALSSLEGKTWRRKYENRMTGGLDNVVWPETFERIQDLIDKGVIKADEADWDYYKVKEEFVNNRIAMIRGTGAIVSDHVNNDKMDAVALPYFGSSGEENWALTYPVFQTAVNRSTEKDENRKKLVLDVLNAMLSRDGQLILNEKIGAQISYNKDITLPLLEEMSRMEPLIKKNHIYIRIASNDFFKTSLEVFSGMMSGKYDAKQAYQAFDASLNSAGDEPEQTAVTFEQSYPYTWDSEKGNVAGSSVANTVCEALGADVLVMPFFNVTCGIYAGEQTKEEIGFPAQGHSIVMGTVTGSELENLLKQLVAQTSVVYQLPVVSGITMEIKETENGFELTGLKIRGTELSQDKVFTFAYSDKAGKNVKNALQYVGGSDKFSAVEGESLQSVWTGYLTRGNQPLPPSDYLVISK</sequence>
<evidence type="ECO:0000256" key="1">
    <source>
        <dbReference type="ARBA" id="ARBA00022729"/>
    </source>
</evidence>
<dbReference type="Gene3D" id="3.90.780.10">
    <property type="entry name" value="5'-Nucleotidase, C-terminal domain"/>
    <property type="match status" value="1"/>
</dbReference>
<evidence type="ECO:0000256" key="2">
    <source>
        <dbReference type="SAM" id="SignalP"/>
    </source>
</evidence>
<dbReference type="EMBL" id="QSON01000001">
    <property type="protein sequence ID" value="RGJ08487.1"/>
    <property type="molecule type" value="Genomic_DNA"/>
</dbReference>
<organism evidence="3 4">
    <name type="scientific">Hungatella hathewayi</name>
    <dbReference type="NCBI Taxonomy" id="154046"/>
    <lineage>
        <taxon>Bacteria</taxon>
        <taxon>Bacillati</taxon>
        <taxon>Bacillota</taxon>
        <taxon>Clostridia</taxon>
        <taxon>Lachnospirales</taxon>
        <taxon>Lachnospiraceae</taxon>
        <taxon>Hungatella</taxon>
    </lineage>
</organism>
<reference evidence="3 4" key="1">
    <citation type="submission" date="2018-08" db="EMBL/GenBank/DDBJ databases">
        <title>A genome reference for cultivated species of the human gut microbiota.</title>
        <authorList>
            <person name="Zou Y."/>
            <person name="Xue W."/>
            <person name="Luo G."/>
        </authorList>
    </citation>
    <scope>NUCLEOTIDE SEQUENCE [LARGE SCALE GENOMIC DNA]</scope>
    <source>
        <strain evidence="3 4">TM09-12</strain>
    </source>
</reference>
<feature type="chain" id="PRO_5017086534" evidence="2">
    <location>
        <begin position="32"/>
        <end position="607"/>
    </location>
</feature>
<feature type="signal peptide" evidence="2">
    <location>
        <begin position="1"/>
        <end position="31"/>
    </location>
</feature>
<dbReference type="GO" id="GO:0016787">
    <property type="term" value="F:hydrolase activity"/>
    <property type="evidence" value="ECO:0007669"/>
    <property type="project" value="InterPro"/>
</dbReference>
<protein>
    <submittedName>
        <fullName evidence="3">Carbohydrate ABC transporter substrate-binding protein</fullName>
    </submittedName>
</protein>
<dbReference type="SUPFAM" id="SSF53850">
    <property type="entry name" value="Periplasmic binding protein-like II"/>
    <property type="match status" value="1"/>
</dbReference>
<dbReference type="PANTHER" id="PTHR43649:SF33">
    <property type="entry name" value="POLYGALACTURONAN_RHAMNOGALACTURONAN-BINDING PROTEIN YTCQ"/>
    <property type="match status" value="1"/>
</dbReference>
<dbReference type="GO" id="GO:0009166">
    <property type="term" value="P:nucleotide catabolic process"/>
    <property type="evidence" value="ECO:0007669"/>
    <property type="project" value="InterPro"/>
</dbReference>
<name>A0A374PFB9_9FIRM</name>
<dbReference type="InterPro" id="IPR036907">
    <property type="entry name" value="5'-Nucleotdase_C_sf"/>
</dbReference>
<proteinExistence type="predicted"/>
<dbReference type="AlphaFoldDB" id="A0A374PFB9"/>